<protein>
    <submittedName>
        <fullName evidence="2">Uncharacterized protein</fullName>
    </submittedName>
</protein>
<keyword evidence="1" id="KW-0812">Transmembrane</keyword>
<evidence type="ECO:0000256" key="1">
    <source>
        <dbReference type="SAM" id="Phobius"/>
    </source>
</evidence>
<proteinExistence type="predicted"/>
<feature type="transmembrane region" description="Helical" evidence="1">
    <location>
        <begin position="180"/>
        <end position="200"/>
    </location>
</feature>
<keyword evidence="1" id="KW-0472">Membrane</keyword>
<dbReference type="AlphaFoldDB" id="Q7VJF0"/>
<dbReference type="STRING" id="235279.HH_0293"/>
<dbReference type="KEGG" id="hhe:HH_0293"/>
<dbReference type="EMBL" id="AE017125">
    <property type="protein sequence ID" value="AAP76890.1"/>
    <property type="molecule type" value="Genomic_DNA"/>
</dbReference>
<keyword evidence="3" id="KW-1185">Reference proteome</keyword>
<dbReference type="HOGENOM" id="CLU_116207_0_0_7"/>
<sequence length="203" mass="24625">MWDIQQDTERYQKDKELYHKYAYLSGKEECFAIFRVKRKYKEVKKQILSIKSDFTQKDLERLFYITGSYCLKNRMVIDDDDWVIEEGWNKIEFMENITKIKEVSFFRKKYINFRVKNHYKILCFVFGFTHYCFEEQKSIFKKHSSIHLHSSTIILIVYIFAIVGNIIFISIAKHFIGDDVFLIFLIFIAFIVVMALMRYFRGI</sequence>
<gene>
    <name evidence="2" type="ordered locus">HH_0293</name>
</gene>
<evidence type="ECO:0000313" key="2">
    <source>
        <dbReference type="EMBL" id="AAP76890.1"/>
    </source>
</evidence>
<evidence type="ECO:0000313" key="3">
    <source>
        <dbReference type="Proteomes" id="UP000002495"/>
    </source>
</evidence>
<dbReference type="Proteomes" id="UP000002495">
    <property type="component" value="Chromosome"/>
</dbReference>
<reference evidence="2 3" key="1">
    <citation type="journal article" date="2003" name="Proc. Natl. Acad. Sci. U.S.A.">
        <title>The complete genome sequence of the carcinogenic bacterium Helicobacter hepaticus.</title>
        <authorList>
            <person name="Suerbaum S."/>
            <person name="Josenhans C."/>
            <person name="Sterzenbach T."/>
            <person name="Drescher B."/>
            <person name="Brandt P."/>
            <person name="Bell M."/>
            <person name="Droege M."/>
            <person name="Fartmann B."/>
            <person name="Fischer H.-P."/>
            <person name="Ge Z."/>
            <person name="Hoerster A."/>
            <person name="Holland R."/>
            <person name="Klein K."/>
            <person name="Koenig J."/>
            <person name="Macko L."/>
            <person name="Mendz G.L."/>
            <person name="Nyakatura G."/>
            <person name="Schauer D.B."/>
            <person name="Shen Z."/>
            <person name="Weber J."/>
            <person name="Frosch M."/>
            <person name="Fox J.G."/>
        </authorList>
    </citation>
    <scope>NUCLEOTIDE SEQUENCE [LARGE SCALE GENOMIC DNA]</scope>
    <source>
        <strain evidence="3">ATCC 51449 / 3B1</strain>
    </source>
</reference>
<organism evidence="2 3">
    <name type="scientific">Helicobacter hepaticus (strain ATCC 51449 / 3B1)</name>
    <dbReference type="NCBI Taxonomy" id="235279"/>
    <lineage>
        <taxon>Bacteria</taxon>
        <taxon>Pseudomonadati</taxon>
        <taxon>Campylobacterota</taxon>
        <taxon>Epsilonproteobacteria</taxon>
        <taxon>Campylobacterales</taxon>
        <taxon>Helicobacteraceae</taxon>
        <taxon>Helicobacter</taxon>
    </lineage>
</organism>
<name>Q7VJF0_HELHP</name>
<keyword evidence="1" id="KW-1133">Transmembrane helix</keyword>
<accession>Q7VJF0</accession>
<feature type="transmembrane region" description="Helical" evidence="1">
    <location>
        <begin position="146"/>
        <end position="168"/>
    </location>
</feature>